<keyword evidence="4 7" id="KW-0812">Transmembrane</keyword>
<evidence type="ECO:0000256" key="6">
    <source>
        <dbReference type="ARBA" id="ARBA00023136"/>
    </source>
</evidence>
<keyword evidence="3 8" id="KW-0813">Transport</keyword>
<comment type="subcellular location">
    <subcellularLocation>
        <location evidence="1">Endomembrane system</location>
        <topology evidence="1">Multi-pass membrane protein</topology>
    </subcellularLocation>
</comment>
<feature type="transmembrane region" description="Helical" evidence="7">
    <location>
        <begin position="261"/>
        <end position="283"/>
    </location>
</feature>
<keyword evidence="9" id="KW-1185">Reference proteome</keyword>
<feature type="transmembrane region" description="Helical" evidence="7">
    <location>
        <begin position="87"/>
        <end position="105"/>
    </location>
</feature>
<sequence length="286" mass="30951">MSFFIVFVPALGWGIMPIIAQLTKASPKEQLTGTTLAALFFATVWYAIHPSSLVIFPFLISFISGILWSIGQYLQFQAFQKIGVPKAIPVICGLQLIGTTLFAAMMFNEWQTRTEMIVGSLALLFILLGLILTSYQQKQHGSSNGIPLNLLFILICSALALTCYALINQLFDISGNEVILPQALGMFSSSLLINAFSKAKPRPAKVYLNVVTGGCWSVANLAFFIANGTVGTATSFPISQASIIIATLGSIFIFKEAKKRLEWLSVVSGIVSVVIGVIMISLIKTT</sequence>
<dbReference type="PANTHER" id="PTHR16119">
    <property type="entry name" value="TRANSMEMBRANE PROTEIN 144"/>
    <property type="match status" value="1"/>
</dbReference>
<reference evidence="8" key="1">
    <citation type="submission" date="2023-07" db="EMBL/GenBank/DDBJ databases">
        <authorList>
            <person name="Aktuganov G."/>
            <person name="Boyko T."/>
            <person name="Delegan Y."/>
            <person name="Galimzianova N."/>
            <person name="Gilvanova E."/>
            <person name="Korobov V."/>
            <person name="Kuzmina L."/>
            <person name="Melentiev A."/>
            <person name="Milman P."/>
            <person name="Ryabova A."/>
            <person name="Stupak E."/>
            <person name="Yasakov T."/>
            <person name="Zharikova N."/>
            <person name="Zhurenko E."/>
        </authorList>
    </citation>
    <scope>NUCLEOTIDE SEQUENCE</scope>
    <source>
        <strain evidence="8">IB-739</strain>
    </source>
</reference>
<keyword evidence="6 7" id="KW-0472">Membrane</keyword>
<comment type="similarity">
    <text evidence="2">Belongs to the GRP transporter (TC 2.A.7.5) family.</text>
</comment>
<dbReference type="Pfam" id="PF06800">
    <property type="entry name" value="Sugar_transport"/>
    <property type="match status" value="1"/>
</dbReference>
<evidence type="ECO:0000313" key="8">
    <source>
        <dbReference type="EMBL" id="MDO3679340.1"/>
    </source>
</evidence>
<keyword evidence="5 7" id="KW-1133">Transmembrane helix</keyword>
<name>A0ABT8VEC7_9BACL</name>
<evidence type="ECO:0000256" key="5">
    <source>
        <dbReference type="ARBA" id="ARBA00022989"/>
    </source>
</evidence>
<dbReference type="SUPFAM" id="SSF103481">
    <property type="entry name" value="Multidrug resistance efflux transporter EmrE"/>
    <property type="match status" value="2"/>
</dbReference>
<feature type="transmembrane region" description="Helical" evidence="7">
    <location>
        <begin position="54"/>
        <end position="75"/>
    </location>
</feature>
<feature type="transmembrane region" description="Helical" evidence="7">
    <location>
        <begin position="238"/>
        <end position="254"/>
    </location>
</feature>
<dbReference type="CDD" id="cd23110">
    <property type="entry name" value="GRP"/>
    <property type="match status" value="1"/>
</dbReference>
<protein>
    <submittedName>
        <fullName evidence="8">GRP family sugar transporter</fullName>
    </submittedName>
</protein>
<feature type="transmembrane region" description="Helical" evidence="7">
    <location>
        <begin position="117"/>
        <end position="135"/>
    </location>
</feature>
<dbReference type="InterPro" id="IPR010651">
    <property type="entry name" value="Sugar_transport"/>
</dbReference>
<accession>A0ABT8VEC7</accession>
<evidence type="ECO:0000313" key="9">
    <source>
        <dbReference type="Proteomes" id="UP001168883"/>
    </source>
</evidence>
<feature type="transmembrane region" description="Helical" evidence="7">
    <location>
        <begin position="6"/>
        <end position="23"/>
    </location>
</feature>
<evidence type="ECO:0000256" key="1">
    <source>
        <dbReference type="ARBA" id="ARBA00004127"/>
    </source>
</evidence>
<dbReference type="InterPro" id="IPR037185">
    <property type="entry name" value="EmrE-like"/>
</dbReference>
<dbReference type="PANTHER" id="PTHR16119:SF17">
    <property type="entry name" value="TRANSMEMBRANE PROTEIN 144"/>
    <property type="match status" value="1"/>
</dbReference>
<keyword evidence="3 8" id="KW-0762">Sugar transport</keyword>
<proteinExistence type="inferred from homology"/>
<feature type="transmembrane region" description="Helical" evidence="7">
    <location>
        <begin position="30"/>
        <end position="48"/>
    </location>
</feature>
<comment type="caution">
    <text evidence="8">The sequence shown here is derived from an EMBL/GenBank/DDBJ whole genome shotgun (WGS) entry which is preliminary data.</text>
</comment>
<organism evidence="8 9">
    <name type="scientific">Paenibacillus ehimensis</name>
    <dbReference type="NCBI Taxonomy" id="79264"/>
    <lineage>
        <taxon>Bacteria</taxon>
        <taxon>Bacillati</taxon>
        <taxon>Bacillota</taxon>
        <taxon>Bacilli</taxon>
        <taxon>Bacillales</taxon>
        <taxon>Paenibacillaceae</taxon>
        <taxon>Paenibacillus</taxon>
    </lineage>
</organism>
<feature type="transmembrane region" description="Helical" evidence="7">
    <location>
        <begin position="206"/>
        <end position="226"/>
    </location>
</feature>
<dbReference type="Proteomes" id="UP001168883">
    <property type="component" value="Unassembled WGS sequence"/>
</dbReference>
<evidence type="ECO:0000256" key="2">
    <source>
        <dbReference type="ARBA" id="ARBA00006117"/>
    </source>
</evidence>
<dbReference type="EMBL" id="JAUMKJ010000026">
    <property type="protein sequence ID" value="MDO3679340.1"/>
    <property type="molecule type" value="Genomic_DNA"/>
</dbReference>
<feature type="transmembrane region" description="Helical" evidence="7">
    <location>
        <begin position="147"/>
        <end position="167"/>
    </location>
</feature>
<dbReference type="RefSeq" id="WP_302879544.1">
    <property type="nucleotide sequence ID" value="NZ_JAUMKJ010000026.1"/>
</dbReference>
<gene>
    <name evidence="8" type="ORF">Q3C12_20225</name>
</gene>
<evidence type="ECO:0000256" key="4">
    <source>
        <dbReference type="ARBA" id="ARBA00022692"/>
    </source>
</evidence>
<evidence type="ECO:0000256" key="3">
    <source>
        <dbReference type="ARBA" id="ARBA00022597"/>
    </source>
</evidence>
<evidence type="ECO:0000256" key="7">
    <source>
        <dbReference type="SAM" id="Phobius"/>
    </source>
</evidence>